<dbReference type="PROSITE" id="PS51257">
    <property type="entry name" value="PROKAR_LIPOPROTEIN"/>
    <property type="match status" value="1"/>
</dbReference>
<dbReference type="Proteomes" id="UP000473681">
    <property type="component" value="Unassembled WGS sequence"/>
</dbReference>
<sequence>MKKKLVILIIMCFILILIGCNNKNQGEIKFSNLTQKEASLLKLIENEADCKIYDYVLNNNVKSIHVNFKTLNSNGEWQENGGASSDISSTKGRIAISSFRDEGNLQISIENGDGVVKFKSNAELYDNAKGMTRAMGWNEECDFVCEKEIPLAMQIISNTSEIGISMNNFYNTDELKDYDIVNAVTVTFSEEMIN</sequence>
<comment type="caution">
    <text evidence="1">The sequence shown here is derived from an EMBL/GenBank/DDBJ whole genome shotgun (WGS) entry which is preliminary data.</text>
</comment>
<evidence type="ECO:0000313" key="2">
    <source>
        <dbReference type="EMBL" id="NFN34695.1"/>
    </source>
</evidence>
<name>A0A0M1LDH9_CLOBO</name>
<organism evidence="1 4">
    <name type="scientific">Clostridium botulinum</name>
    <dbReference type="NCBI Taxonomy" id="1491"/>
    <lineage>
        <taxon>Bacteria</taxon>
        <taxon>Bacillati</taxon>
        <taxon>Bacillota</taxon>
        <taxon>Clostridia</taxon>
        <taxon>Eubacteriales</taxon>
        <taxon>Clostridiaceae</taxon>
        <taxon>Clostridium</taxon>
    </lineage>
</organism>
<evidence type="ECO:0008006" key="5">
    <source>
        <dbReference type="Google" id="ProtNLM"/>
    </source>
</evidence>
<evidence type="ECO:0000313" key="4">
    <source>
        <dbReference type="Proteomes" id="UP000476820"/>
    </source>
</evidence>
<accession>A0A0M1LDH9</accession>
<dbReference type="RefSeq" id="WP_053342794.1">
    <property type="nucleotide sequence ID" value="NZ_LFPA01000101.1"/>
</dbReference>
<proteinExistence type="predicted"/>
<gene>
    <name evidence="1" type="ORF">FC774_05990</name>
    <name evidence="2" type="ORF">FDB51_06000</name>
</gene>
<protein>
    <recommendedName>
        <fullName evidence="5">Lipoprotein</fullName>
    </recommendedName>
</protein>
<dbReference type="AlphaFoldDB" id="A0A0M1LDH9"/>
<dbReference type="EMBL" id="SWOV01000011">
    <property type="protein sequence ID" value="NFF87424.1"/>
    <property type="molecule type" value="Genomic_DNA"/>
</dbReference>
<dbReference type="OrthoDB" id="1937648at2"/>
<evidence type="ECO:0000313" key="3">
    <source>
        <dbReference type="Proteomes" id="UP000473681"/>
    </source>
</evidence>
<reference evidence="3 4" key="1">
    <citation type="submission" date="2019-04" db="EMBL/GenBank/DDBJ databases">
        <title>Genome sequencing of Clostridium botulinum Groups I-IV and Clostridium butyricum.</title>
        <authorList>
            <person name="Brunt J."/>
            <person name="Van Vliet A.H.M."/>
            <person name="Stringer S.C."/>
            <person name="Carter A.T."/>
            <person name="Peck M.W."/>
        </authorList>
    </citation>
    <scope>NUCLEOTIDE SEQUENCE [LARGE SCALE GENOMIC DNA]</scope>
    <source>
        <strain evidence="1 4">1605</strain>
        <strain evidence="2 3">CB-K-33E</strain>
    </source>
</reference>
<dbReference type="EMBL" id="SWVK01000006">
    <property type="protein sequence ID" value="NFN34695.1"/>
    <property type="molecule type" value="Genomic_DNA"/>
</dbReference>
<evidence type="ECO:0000313" key="1">
    <source>
        <dbReference type="EMBL" id="NFF87424.1"/>
    </source>
</evidence>
<dbReference type="Proteomes" id="UP000476820">
    <property type="component" value="Unassembled WGS sequence"/>
</dbReference>